<dbReference type="AlphaFoldDB" id="A0A1I7NQG1"/>
<evidence type="ECO:0000313" key="3">
    <source>
        <dbReference type="Proteomes" id="UP000199423"/>
    </source>
</evidence>
<dbReference type="PANTHER" id="PTHR40254">
    <property type="entry name" value="BLR0577 PROTEIN"/>
    <property type="match status" value="1"/>
</dbReference>
<gene>
    <name evidence="2" type="ORF">SAMN04488557_2800</name>
</gene>
<dbReference type="SUPFAM" id="SSF51905">
    <property type="entry name" value="FAD/NAD(P)-binding domain"/>
    <property type="match status" value="1"/>
</dbReference>
<reference evidence="3" key="1">
    <citation type="submission" date="2016-10" db="EMBL/GenBank/DDBJ databases">
        <authorList>
            <person name="Varghese N."/>
            <person name="Submissions S."/>
        </authorList>
    </citation>
    <scope>NUCLEOTIDE SEQUENCE [LARGE SCALE GENOMIC DNA]</scope>
    <source>
        <strain evidence="3">DSM 1565</strain>
    </source>
</reference>
<proteinExistence type="predicted"/>
<dbReference type="PANTHER" id="PTHR40254:SF1">
    <property type="entry name" value="BLR0577 PROTEIN"/>
    <property type="match status" value="1"/>
</dbReference>
<dbReference type="InterPro" id="IPR052189">
    <property type="entry name" value="L-asp_N-monooxygenase_NS-form"/>
</dbReference>
<dbReference type="OrthoDB" id="101972at2"/>
<sequence>MNAEVRRPTVAIVGGGFSGAGVAYHLAWLGAPMKIIVFEPRALLGAGLAYGGSDPNHRINVPAAKMSLIPADEGHFLRWVNETGAISDDPDAIAGDGSAFPQRSVFGRYVNEQLRPFLESGAVEHVREAVTQIKKQGRRWTVESDNTSVHADFVVIATTHPEPRLPSPLLSTLENDPRLIADATAPQALAGVKRHERLLIVGTGLTMADIVATLDAQGHYGKITAISRRGLRSKTHAKTARDPFGDFSNPLPQSASELLRRVRETVSRAAAQDIPWQAVIDSLRVHAPRFWPALPVAERRRIVRHLRVFWDVHRFRIAPQPEAIIQKRVDAGVLQFVAASIENLEASASELEVVLRISKSQRRLARTVDRIILATGPNHGAILSSQPFLKGLSDDGFLCADPLGLGIACDAQGRSLNIQGHPDETLWIAGPLARAAVGELMGMPQIAEFAARVANNVFEAAREYA</sequence>
<organism evidence="2 3">
    <name type="scientific">Hyphomicrobium facile</name>
    <dbReference type="NCBI Taxonomy" id="51670"/>
    <lineage>
        <taxon>Bacteria</taxon>
        <taxon>Pseudomonadati</taxon>
        <taxon>Pseudomonadota</taxon>
        <taxon>Alphaproteobacteria</taxon>
        <taxon>Hyphomicrobiales</taxon>
        <taxon>Hyphomicrobiaceae</taxon>
        <taxon>Hyphomicrobium</taxon>
    </lineage>
</organism>
<keyword evidence="3" id="KW-1185">Reference proteome</keyword>
<evidence type="ECO:0000313" key="2">
    <source>
        <dbReference type="EMBL" id="SFV36818.1"/>
    </source>
</evidence>
<dbReference type="RefSeq" id="WP_092868366.1">
    <property type="nucleotide sequence ID" value="NZ_FPCH01000003.1"/>
</dbReference>
<dbReference type="InterPro" id="IPR038732">
    <property type="entry name" value="HpyO/CreE_NAD-binding"/>
</dbReference>
<dbReference type="Pfam" id="PF13454">
    <property type="entry name" value="NAD_binding_9"/>
    <property type="match status" value="1"/>
</dbReference>
<dbReference type="Proteomes" id="UP000199423">
    <property type="component" value="Unassembled WGS sequence"/>
</dbReference>
<protein>
    <submittedName>
        <fullName evidence="2">Uncharacterized NAD(P)/FAD-binding protein YdhS</fullName>
    </submittedName>
</protein>
<dbReference type="Gene3D" id="3.50.50.60">
    <property type="entry name" value="FAD/NAD(P)-binding domain"/>
    <property type="match status" value="1"/>
</dbReference>
<dbReference type="EMBL" id="FPCH01000003">
    <property type="protein sequence ID" value="SFV36818.1"/>
    <property type="molecule type" value="Genomic_DNA"/>
</dbReference>
<dbReference type="InterPro" id="IPR036188">
    <property type="entry name" value="FAD/NAD-bd_sf"/>
</dbReference>
<dbReference type="STRING" id="51670.SAMN04488557_2800"/>
<evidence type="ECO:0000259" key="1">
    <source>
        <dbReference type="Pfam" id="PF13454"/>
    </source>
</evidence>
<feature type="domain" description="FAD-dependent urate hydroxylase HpyO/Asp monooxygenase CreE-like FAD/NAD(P)-binding" evidence="1">
    <location>
        <begin position="11"/>
        <end position="160"/>
    </location>
</feature>
<accession>A0A1I7NQG1</accession>
<name>A0A1I7NQG1_9HYPH</name>